<feature type="region of interest" description="Disordered" evidence="1">
    <location>
        <begin position="14"/>
        <end position="88"/>
    </location>
</feature>
<evidence type="ECO:0000256" key="1">
    <source>
        <dbReference type="SAM" id="MobiDB-lite"/>
    </source>
</evidence>
<feature type="compositionally biased region" description="Polar residues" evidence="1">
    <location>
        <begin position="15"/>
        <end position="37"/>
    </location>
</feature>
<feature type="region of interest" description="Disordered" evidence="1">
    <location>
        <begin position="116"/>
        <end position="550"/>
    </location>
</feature>
<feature type="region of interest" description="Disordered" evidence="1">
    <location>
        <begin position="692"/>
        <end position="711"/>
    </location>
</feature>
<feature type="compositionally biased region" description="Pro residues" evidence="1">
    <location>
        <begin position="299"/>
        <end position="314"/>
    </location>
</feature>
<feature type="compositionally biased region" description="Low complexity" evidence="1">
    <location>
        <begin position="568"/>
        <end position="593"/>
    </location>
</feature>
<feature type="compositionally biased region" description="Low complexity" evidence="1">
    <location>
        <begin position="456"/>
        <end position="470"/>
    </location>
</feature>
<feature type="compositionally biased region" description="Pro residues" evidence="1">
    <location>
        <begin position="48"/>
        <end position="59"/>
    </location>
</feature>
<dbReference type="AlphaFoldDB" id="A0A164XG17"/>
<dbReference type="Proteomes" id="UP000076722">
    <property type="component" value="Unassembled WGS sequence"/>
</dbReference>
<organism evidence="2 3">
    <name type="scientific">Sistotremastrum niveocremeum HHB9708</name>
    <dbReference type="NCBI Taxonomy" id="1314777"/>
    <lineage>
        <taxon>Eukaryota</taxon>
        <taxon>Fungi</taxon>
        <taxon>Dikarya</taxon>
        <taxon>Basidiomycota</taxon>
        <taxon>Agaricomycotina</taxon>
        <taxon>Agaricomycetes</taxon>
        <taxon>Sistotremastrales</taxon>
        <taxon>Sistotremastraceae</taxon>
        <taxon>Sertulicium</taxon>
        <taxon>Sertulicium niveocremeum</taxon>
    </lineage>
</organism>
<feature type="compositionally biased region" description="Low complexity" evidence="1">
    <location>
        <begin position="180"/>
        <end position="193"/>
    </location>
</feature>
<feature type="compositionally biased region" description="Basic and acidic residues" evidence="1">
    <location>
        <begin position="418"/>
        <end position="429"/>
    </location>
</feature>
<name>A0A164XG17_9AGAM</name>
<feature type="compositionally biased region" description="Low complexity" evidence="1">
    <location>
        <begin position="535"/>
        <end position="547"/>
    </location>
</feature>
<dbReference type="OrthoDB" id="2565072at2759"/>
<keyword evidence="3" id="KW-1185">Reference proteome</keyword>
<accession>A0A164XG17</accession>
<reference evidence="2 3" key="1">
    <citation type="journal article" date="2016" name="Mol. Biol. Evol.">
        <title>Comparative Genomics of Early-Diverging Mushroom-Forming Fungi Provides Insights into the Origins of Lignocellulose Decay Capabilities.</title>
        <authorList>
            <person name="Nagy L.G."/>
            <person name="Riley R."/>
            <person name="Tritt A."/>
            <person name="Adam C."/>
            <person name="Daum C."/>
            <person name="Floudas D."/>
            <person name="Sun H."/>
            <person name="Yadav J.S."/>
            <person name="Pangilinan J."/>
            <person name="Larsson K.H."/>
            <person name="Matsuura K."/>
            <person name="Barry K."/>
            <person name="Labutti K."/>
            <person name="Kuo R."/>
            <person name="Ohm R.A."/>
            <person name="Bhattacharya S.S."/>
            <person name="Shirouzu T."/>
            <person name="Yoshinaga Y."/>
            <person name="Martin F.M."/>
            <person name="Grigoriev I.V."/>
            <person name="Hibbett D.S."/>
        </authorList>
    </citation>
    <scope>NUCLEOTIDE SEQUENCE [LARGE SCALE GENOMIC DNA]</scope>
    <source>
        <strain evidence="2 3">HHB9708</strain>
    </source>
</reference>
<protein>
    <submittedName>
        <fullName evidence="2">Uncharacterized protein</fullName>
    </submittedName>
</protein>
<dbReference type="EMBL" id="KV419400">
    <property type="protein sequence ID" value="KZS95945.1"/>
    <property type="molecule type" value="Genomic_DNA"/>
</dbReference>
<sequence>MDADLIRTLIEMRSTKAQVEPTHSASPSIYTQLSPSSRLEDSFGRSDPSPPLYHMPTPPTRRKPVATPVRDMSPGSEKEQLDDSPLFPTMAPVGVDDSIDMQRSMSLLGPKMKIHCPAPWETEDEPAQETDRKAKSNRSFHFPSSSGRPHRRPSIESSRTTASSQHPEEGSGLGLGIPQASASSVALSIASTSPGNTPRFGKLLPIRTAKSQSNSPNPNPYAVSEREAISRTDSQSTMSSYVQTLRPSTDESVQHSPCRPYHPYADPDNLPSPRSYPEDDRYNSGSMASKAINSSNPPSQRPRPSPRSVLPPLPTERSDSFSSQSEDSDNSMRFKAKTQGSKARKALGMDEPLPEVEPWMMPNGTITGQRFQRTDGPSIPQHVEYPATPKAEPFALGPAPKTIKHKKSGLMRLFNGGNHKEKKEKEPDFTHVPLPRSTDPSLLTATRGTRPPVPSPRVSSFADVVSSSSSEAQLPPIPITPSRPRPNRRPPPSLAVSVNPSSPPTKTTPLPPVPVSPHPPRSRTQSSPRLASHNSTPPISAPPSTTSFNTLSLRPVSTLFSNMGHYLSDVSPSDSGVTSSISSSTTASSTPMTSPLPVTPVTKGDASSMATTLLASSSASSHEDPEAVIVALQDQIVKSRKAWQLQTWEYESQIKELKAELEILRAGERCNTCGRGGKATKKVVAAAGSVVNRPRRAPGGGTRTLFGSGDE</sequence>
<feature type="compositionally biased region" description="Pro residues" evidence="1">
    <location>
        <begin position="475"/>
        <end position="493"/>
    </location>
</feature>
<feature type="compositionally biased region" description="Polar residues" evidence="1">
    <location>
        <begin position="155"/>
        <end position="165"/>
    </location>
</feature>
<feature type="compositionally biased region" description="Polar residues" evidence="1">
    <location>
        <begin position="231"/>
        <end position="247"/>
    </location>
</feature>
<proteinExistence type="predicted"/>
<feature type="region of interest" description="Disordered" evidence="1">
    <location>
        <begin position="568"/>
        <end position="604"/>
    </location>
</feature>
<feature type="compositionally biased region" description="Pro residues" evidence="1">
    <location>
        <begin position="509"/>
        <end position="519"/>
    </location>
</feature>
<evidence type="ECO:0000313" key="2">
    <source>
        <dbReference type="EMBL" id="KZS95945.1"/>
    </source>
</evidence>
<feature type="compositionally biased region" description="Polar residues" evidence="1">
    <location>
        <begin position="438"/>
        <end position="447"/>
    </location>
</feature>
<feature type="compositionally biased region" description="Low complexity" evidence="1">
    <location>
        <begin position="496"/>
        <end position="508"/>
    </location>
</feature>
<feature type="compositionally biased region" description="Polar residues" evidence="1">
    <location>
        <begin position="522"/>
        <end position="534"/>
    </location>
</feature>
<evidence type="ECO:0000313" key="3">
    <source>
        <dbReference type="Proteomes" id="UP000076722"/>
    </source>
</evidence>
<gene>
    <name evidence="2" type="ORF">SISNIDRAFT_483360</name>
</gene>